<evidence type="ECO:0000313" key="2">
    <source>
        <dbReference type="EMBL" id="SFK23793.1"/>
    </source>
</evidence>
<evidence type="ECO:0000313" key="3">
    <source>
        <dbReference type="Proteomes" id="UP000198915"/>
    </source>
</evidence>
<dbReference type="EMBL" id="FORT01000010">
    <property type="protein sequence ID" value="SFK23793.1"/>
    <property type="molecule type" value="Genomic_DNA"/>
</dbReference>
<dbReference type="Proteomes" id="UP000198915">
    <property type="component" value="Unassembled WGS sequence"/>
</dbReference>
<organism evidence="2 3">
    <name type="scientific">Brevibacillus centrosporus</name>
    <dbReference type="NCBI Taxonomy" id="54910"/>
    <lineage>
        <taxon>Bacteria</taxon>
        <taxon>Bacillati</taxon>
        <taxon>Bacillota</taxon>
        <taxon>Bacilli</taxon>
        <taxon>Bacillales</taxon>
        <taxon>Paenibacillaceae</taxon>
        <taxon>Brevibacillus</taxon>
    </lineage>
</organism>
<keyword evidence="1" id="KW-0472">Membrane</keyword>
<evidence type="ECO:0000256" key="1">
    <source>
        <dbReference type="SAM" id="Phobius"/>
    </source>
</evidence>
<gene>
    <name evidence="2" type="ORF">SAMN05518846_110110</name>
</gene>
<proteinExistence type="predicted"/>
<keyword evidence="1" id="KW-0812">Transmembrane</keyword>
<keyword evidence="1" id="KW-1133">Transmembrane helix</keyword>
<reference evidence="3" key="1">
    <citation type="submission" date="2016-10" db="EMBL/GenBank/DDBJ databases">
        <authorList>
            <person name="Varghese N."/>
            <person name="Submissions S."/>
        </authorList>
    </citation>
    <scope>NUCLEOTIDE SEQUENCE [LARGE SCALE GENOMIC DNA]</scope>
    <source>
        <strain evidence="3">OK042</strain>
    </source>
</reference>
<dbReference type="AlphaFoldDB" id="A0A1I3XWC5"/>
<protein>
    <submittedName>
        <fullName evidence="2">Uncharacterized protein</fullName>
    </submittedName>
</protein>
<accession>A0A1I3XWC5</accession>
<dbReference type="STRING" id="1884381.SAMN05518846_110110"/>
<feature type="transmembrane region" description="Helical" evidence="1">
    <location>
        <begin position="21"/>
        <end position="41"/>
    </location>
</feature>
<name>A0A1I3XWC5_9BACL</name>
<sequence>MEDKAGRSRTHSRSRSKARLAPLRVQIMSSVFFLGVALSLWGPMATTYSWMWQEVQDAGHEFAVGILDISDSSFGSEWHVLRGGNQVVDLSKMIPGDARQIKATLSKGSSDLDFSYKIVARVKDIGSPGTGAAQKLEEVLRVRITEGQQEVYDGLVRDLHQDQPGISRSNGTESEFRASEGNKTFFITVYLPEEGVDHTYQSLGGELELRFLAKQATSDAIYAE</sequence>
<keyword evidence="3" id="KW-1185">Reference proteome</keyword>